<dbReference type="Proteomes" id="UP000499080">
    <property type="component" value="Unassembled WGS sequence"/>
</dbReference>
<comment type="caution">
    <text evidence="1">The sequence shown here is derived from an EMBL/GenBank/DDBJ whole genome shotgun (WGS) entry which is preliminary data.</text>
</comment>
<sequence>MSGVNCRVLSRSIGRGGVAWATVNLAPSVDSWSLKGDTASLNKTERKKRVHDIRVLTSMFRGFQIFSTCHCRKLDKWWFPSDNVVGISISTAL</sequence>
<evidence type="ECO:0000313" key="2">
    <source>
        <dbReference type="Proteomes" id="UP000499080"/>
    </source>
</evidence>
<gene>
    <name evidence="1" type="ORF">AVEN_228876_1</name>
</gene>
<organism evidence="1 2">
    <name type="scientific">Araneus ventricosus</name>
    <name type="common">Orbweaver spider</name>
    <name type="synonym">Epeira ventricosa</name>
    <dbReference type="NCBI Taxonomy" id="182803"/>
    <lineage>
        <taxon>Eukaryota</taxon>
        <taxon>Metazoa</taxon>
        <taxon>Ecdysozoa</taxon>
        <taxon>Arthropoda</taxon>
        <taxon>Chelicerata</taxon>
        <taxon>Arachnida</taxon>
        <taxon>Araneae</taxon>
        <taxon>Araneomorphae</taxon>
        <taxon>Entelegynae</taxon>
        <taxon>Araneoidea</taxon>
        <taxon>Araneidae</taxon>
        <taxon>Araneus</taxon>
    </lineage>
</organism>
<proteinExistence type="predicted"/>
<name>A0A4Y2UD39_ARAVE</name>
<reference evidence="1 2" key="1">
    <citation type="journal article" date="2019" name="Sci. Rep.">
        <title>Orb-weaving spider Araneus ventricosus genome elucidates the spidroin gene catalogue.</title>
        <authorList>
            <person name="Kono N."/>
            <person name="Nakamura H."/>
            <person name="Ohtoshi R."/>
            <person name="Moran D.A.P."/>
            <person name="Shinohara A."/>
            <person name="Yoshida Y."/>
            <person name="Fujiwara M."/>
            <person name="Mori M."/>
            <person name="Tomita M."/>
            <person name="Arakawa K."/>
        </authorList>
    </citation>
    <scope>NUCLEOTIDE SEQUENCE [LARGE SCALE GENOMIC DNA]</scope>
</reference>
<dbReference type="AlphaFoldDB" id="A0A4Y2UD39"/>
<protein>
    <submittedName>
        <fullName evidence="1">Uncharacterized protein</fullName>
    </submittedName>
</protein>
<dbReference type="EMBL" id="BGPR01035213">
    <property type="protein sequence ID" value="GBO09931.1"/>
    <property type="molecule type" value="Genomic_DNA"/>
</dbReference>
<accession>A0A4Y2UD39</accession>
<keyword evidence="2" id="KW-1185">Reference proteome</keyword>
<evidence type="ECO:0000313" key="1">
    <source>
        <dbReference type="EMBL" id="GBO09931.1"/>
    </source>
</evidence>